<dbReference type="OrthoDB" id="1492759at2"/>
<evidence type="ECO:0000313" key="3">
    <source>
        <dbReference type="EMBL" id="AXG73886.1"/>
    </source>
</evidence>
<organism evidence="3 4">
    <name type="scientific">Flavobacterium arcticum</name>
    <dbReference type="NCBI Taxonomy" id="1784713"/>
    <lineage>
        <taxon>Bacteria</taxon>
        <taxon>Pseudomonadati</taxon>
        <taxon>Bacteroidota</taxon>
        <taxon>Flavobacteriia</taxon>
        <taxon>Flavobacteriales</taxon>
        <taxon>Flavobacteriaceae</taxon>
        <taxon>Flavobacterium</taxon>
    </lineage>
</organism>
<dbReference type="Gene3D" id="2.60.120.200">
    <property type="match status" value="1"/>
</dbReference>
<proteinExistence type="predicted"/>
<dbReference type="KEGG" id="fat:DVK85_06380"/>
<dbReference type="Pfam" id="PF18942">
    <property type="entry name" value="DUF5689"/>
    <property type="match status" value="1"/>
</dbReference>
<evidence type="ECO:0000313" key="4">
    <source>
        <dbReference type="Proteomes" id="UP000253951"/>
    </source>
</evidence>
<keyword evidence="4" id="KW-1185">Reference proteome</keyword>
<keyword evidence="1" id="KW-0732">Signal</keyword>
<evidence type="ECO:0000256" key="1">
    <source>
        <dbReference type="SAM" id="SignalP"/>
    </source>
</evidence>
<evidence type="ECO:0000259" key="2">
    <source>
        <dbReference type="Pfam" id="PF18942"/>
    </source>
</evidence>
<name>A0A345HBC6_9FLAO</name>
<dbReference type="EMBL" id="CP031188">
    <property type="protein sequence ID" value="AXG73886.1"/>
    <property type="molecule type" value="Genomic_DNA"/>
</dbReference>
<dbReference type="InterPro" id="IPR043744">
    <property type="entry name" value="DUF5689"/>
</dbReference>
<reference evidence="3 4" key="1">
    <citation type="submission" date="2018-07" db="EMBL/GenBank/DDBJ databases">
        <title>Complete genome sequence of Flavobacterium arcticum type strain SM1502T.</title>
        <authorList>
            <person name="Li Y."/>
            <person name="Li D.-D."/>
        </authorList>
    </citation>
    <scope>NUCLEOTIDE SEQUENCE [LARGE SCALE GENOMIC DNA]</scope>
    <source>
        <strain evidence="3 4">SM1502</strain>
    </source>
</reference>
<gene>
    <name evidence="3" type="ORF">DVK85_06380</name>
</gene>
<dbReference type="Proteomes" id="UP000253951">
    <property type="component" value="Chromosome"/>
</dbReference>
<dbReference type="RefSeq" id="WP_114677645.1">
    <property type="nucleotide sequence ID" value="NZ_CP031188.1"/>
</dbReference>
<dbReference type="NCBIfam" id="NF038128">
    <property type="entry name" value="choice_anch_J"/>
    <property type="match status" value="1"/>
</dbReference>
<sequence>MKTNFVKSILIMAMAAGSLTSCVNDDDYSVPTLECNEPSMTATKTVQDIYNQATDAAVLYTSADENNPDVIEAVVVSSDKGGNFYKTIYLNNIVTGENGEQYAGEIGFSLQINQSDLFTDYGLGRKVYISLDGLYTQIRSNTLQIGALYNGNIGQIPAELYESYITRSCTIIPEENLINTISDLSEVNDSYLGRLIKFQGVQFTDASLNQTYFNASNVDGGGQTLTYITDSEEETLTVPFRTSEYADYAGIMIPSNSGTITGILTKFSTTYQFVSRYEADLNLTEERIGGEPVDPGTPFFTEDFQSAENNTTFNFDGWYNIIEEGNWGWSEKVYEENGYAEFSSFGSGSDINAAWLITPVIDLDANTNVTMQFETAQHHLDVDADGNKLEVFVITNFDGTDIAGATVVNITSQVDLPTSTTSWYEFVNSGVVNLSGYTGQIHIGFKYTGSGVDEDLDGAFQIDNVVFSGN</sequence>
<protein>
    <submittedName>
        <fullName evidence="3">DUF5017 domain-containing protein</fullName>
    </submittedName>
</protein>
<feature type="domain" description="DUF5689" evidence="2">
    <location>
        <begin position="42"/>
        <end position="280"/>
    </location>
</feature>
<feature type="chain" id="PRO_5017070800" evidence="1">
    <location>
        <begin position="24"/>
        <end position="470"/>
    </location>
</feature>
<accession>A0A345HBC6</accession>
<dbReference type="AlphaFoldDB" id="A0A345HBC6"/>
<feature type="signal peptide" evidence="1">
    <location>
        <begin position="1"/>
        <end position="23"/>
    </location>
</feature>
<dbReference type="PROSITE" id="PS51257">
    <property type="entry name" value="PROKAR_LIPOPROTEIN"/>
    <property type="match status" value="1"/>
</dbReference>